<evidence type="ECO:0008006" key="4">
    <source>
        <dbReference type="Google" id="ProtNLM"/>
    </source>
</evidence>
<gene>
    <name evidence="2" type="ORF">PPROV_000405700</name>
</gene>
<comment type="caution">
    <text evidence="2">The sequence shown here is derived from an EMBL/GenBank/DDBJ whole genome shotgun (WGS) entry which is preliminary data.</text>
</comment>
<keyword evidence="1" id="KW-0472">Membrane</keyword>
<keyword evidence="1" id="KW-0812">Transmembrane</keyword>
<proteinExistence type="predicted"/>
<reference evidence="2" key="1">
    <citation type="submission" date="2020-10" db="EMBL/GenBank/DDBJ databases">
        <title>Unveiling of a novel bifunctional photoreceptor, Dualchrome1, isolated from a cosmopolitan green alga.</title>
        <authorList>
            <person name="Suzuki S."/>
            <person name="Kawachi M."/>
        </authorList>
    </citation>
    <scope>NUCLEOTIDE SEQUENCE</scope>
    <source>
        <strain evidence="2">NIES 2893</strain>
    </source>
</reference>
<dbReference type="Proteomes" id="UP000660262">
    <property type="component" value="Unassembled WGS sequence"/>
</dbReference>
<keyword evidence="1" id="KW-1133">Transmembrane helix</keyword>
<protein>
    <recommendedName>
        <fullName evidence="4">Mitochondrial import inner membrane translocase subunit TIM22</fullName>
    </recommendedName>
</protein>
<feature type="transmembrane region" description="Helical" evidence="1">
    <location>
        <begin position="116"/>
        <end position="135"/>
    </location>
</feature>
<feature type="transmembrane region" description="Helical" evidence="1">
    <location>
        <begin position="21"/>
        <end position="42"/>
    </location>
</feature>
<dbReference type="AlphaFoldDB" id="A0A830HE57"/>
<evidence type="ECO:0000313" key="3">
    <source>
        <dbReference type="Proteomes" id="UP000660262"/>
    </source>
</evidence>
<sequence length="137" mass="13894">MATTSEKSKSTASASPPWTSLMHATAAGTALGASTGLAAGLAGASADWLTKRKRPTLRVLRPARTTGALAFTYTAALCVAQKTRRRVGATNHAIAGCATGVVFALTDVAAQRPSVASVALLATMCGTVAYAMASLRR</sequence>
<feature type="transmembrane region" description="Helical" evidence="1">
    <location>
        <begin position="92"/>
        <end position="110"/>
    </location>
</feature>
<accession>A0A830HE57</accession>
<dbReference type="EMBL" id="BNJQ01000010">
    <property type="protein sequence ID" value="GHP05305.1"/>
    <property type="molecule type" value="Genomic_DNA"/>
</dbReference>
<keyword evidence="3" id="KW-1185">Reference proteome</keyword>
<feature type="transmembrane region" description="Helical" evidence="1">
    <location>
        <begin position="62"/>
        <end position="80"/>
    </location>
</feature>
<name>A0A830HE57_9CHLO</name>
<organism evidence="2 3">
    <name type="scientific">Pycnococcus provasolii</name>
    <dbReference type="NCBI Taxonomy" id="41880"/>
    <lineage>
        <taxon>Eukaryota</taxon>
        <taxon>Viridiplantae</taxon>
        <taxon>Chlorophyta</taxon>
        <taxon>Pseudoscourfieldiophyceae</taxon>
        <taxon>Pseudoscourfieldiales</taxon>
        <taxon>Pycnococcaceae</taxon>
        <taxon>Pycnococcus</taxon>
    </lineage>
</organism>
<evidence type="ECO:0000256" key="1">
    <source>
        <dbReference type="SAM" id="Phobius"/>
    </source>
</evidence>
<evidence type="ECO:0000313" key="2">
    <source>
        <dbReference type="EMBL" id="GHP05305.1"/>
    </source>
</evidence>